<evidence type="ECO:0000313" key="1">
    <source>
        <dbReference type="EMBL" id="KAK7476650.1"/>
    </source>
</evidence>
<evidence type="ECO:0000313" key="2">
    <source>
        <dbReference type="Proteomes" id="UP001519460"/>
    </source>
</evidence>
<accession>A0ABD0JPL0</accession>
<name>A0ABD0JPL0_9CAEN</name>
<organism evidence="1 2">
    <name type="scientific">Batillaria attramentaria</name>
    <dbReference type="NCBI Taxonomy" id="370345"/>
    <lineage>
        <taxon>Eukaryota</taxon>
        <taxon>Metazoa</taxon>
        <taxon>Spiralia</taxon>
        <taxon>Lophotrochozoa</taxon>
        <taxon>Mollusca</taxon>
        <taxon>Gastropoda</taxon>
        <taxon>Caenogastropoda</taxon>
        <taxon>Sorbeoconcha</taxon>
        <taxon>Cerithioidea</taxon>
        <taxon>Batillariidae</taxon>
        <taxon>Batillaria</taxon>
    </lineage>
</organism>
<proteinExistence type="predicted"/>
<gene>
    <name evidence="1" type="ORF">BaRGS_00032125</name>
</gene>
<reference evidence="1 2" key="1">
    <citation type="journal article" date="2023" name="Sci. Data">
        <title>Genome assembly of the Korean intertidal mud-creeper Batillaria attramentaria.</title>
        <authorList>
            <person name="Patra A.K."/>
            <person name="Ho P.T."/>
            <person name="Jun S."/>
            <person name="Lee S.J."/>
            <person name="Kim Y."/>
            <person name="Won Y.J."/>
        </authorList>
    </citation>
    <scope>NUCLEOTIDE SEQUENCE [LARGE SCALE GENOMIC DNA]</scope>
    <source>
        <strain evidence="1">Wonlab-2016</strain>
    </source>
</reference>
<dbReference type="AlphaFoldDB" id="A0ABD0JPL0"/>
<protein>
    <submittedName>
        <fullName evidence="1">Uncharacterized protein</fullName>
    </submittedName>
</protein>
<sequence length="76" mass="8153">MVNSRSGRMVMIDLFFTSTSTKDSTQVKVPHCREACLSVCGGVQVCTVGRVWVEVSKNACSVQSVSTGTGLRSQPQ</sequence>
<dbReference type="EMBL" id="JACVVK020000370">
    <property type="protein sequence ID" value="KAK7476650.1"/>
    <property type="molecule type" value="Genomic_DNA"/>
</dbReference>
<comment type="caution">
    <text evidence="1">The sequence shown here is derived from an EMBL/GenBank/DDBJ whole genome shotgun (WGS) entry which is preliminary data.</text>
</comment>
<dbReference type="Proteomes" id="UP001519460">
    <property type="component" value="Unassembled WGS sequence"/>
</dbReference>
<keyword evidence="2" id="KW-1185">Reference proteome</keyword>